<proteinExistence type="predicted"/>
<dbReference type="Proteomes" id="UP000260790">
    <property type="component" value="Unassembled WGS sequence"/>
</dbReference>
<dbReference type="RefSeq" id="WP_117643404.1">
    <property type="nucleotide sequence ID" value="NZ_JAQDES010000010.1"/>
</dbReference>
<evidence type="ECO:0000259" key="1">
    <source>
        <dbReference type="Pfam" id="PF01156"/>
    </source>
</evidence>
<evidence type="ECO:0000313" key="2">
    <source>
        <dbReference type="EMBL" id="RGK45971.1"/>
    </source>
</evidence>
<protein>
    <submittedName>
        <fullName evidence="2">Ribonucleoside hydrolase RihC</fullName>
    </submittedName>
</protein>
<dbReference type="PANTHER" id="PTHR12304:SF15">
    <property type="entry name" value="NON-SPECIFIC RIBONUCLEOSIDE HYDROLASE RIHC"/>
    <property type="match status" value="1"/>
</dbReference>
<gene>
    <name evidence="2" type="ORF">DXD09_07130</name>
</gene>
<accession>A0A3E4M8A7</accession>
<dbReference type="PANTHER" id="PTHR12304">
    <property type="entry name" value="INOSINE-URIDINE PREFERRING NUCLEOSIDE HYDROLASE"/>
    <property type="match status" value="1"/>
</dbReference>
<dbReference type="CDD" id="cd02651">
    <property type="entry name" value="nuc_hydro_IU_UC_XIUA"/>
    <property type="match status" value="1"/>
</dbReference>
<dbReference type="GO" id="GO:0006152">
    <property type="term" value="P:purine nucleoside catabolic process"/>
    <property type="evidence" value="ECO:0007669"/>
    <property type="project" value="TreeGrafter"/>
</dbReference>
<comment type="caution">
    <text evidence="2">The sequence shown here is derived from an EMBL/GenBank/DDBJ whole genome shotgun (WGS) entry which is preliminary data.</text>
</comment>
<feature type="domain" description="Inosine/uridine-preferring nucleoside hydrolase" evidence="1">
    <location>
        <begin position="5"/>
        <end position="291"/>
    </location>
</feature>
<dbReference type="Pfam" id="PF01156">
    <property type="entry name" value="IU_nuc_hydro"/>
    <property type="match status" value="1"/>
</dbReference>
<organism evidence="2 3">
    <name type="scientific">Ligilactobacillus ruminis</name>
    <dbReference type="NCBI Taxonomy" id="1623"/>
    <lineage>
        <taxon>Bacteria</taxon>
        <taxon>Bacillati</taxon>
        <taxon>Bacillota</taxon>
        <taxon>Bacilli</taxon>
        <taxon>Lactobacillales</taxon>
        <taxon>Lactobacillaceae</taxon>
        <taxon>Ligilactobacillus</taxon>
    </lineage>
</organism>
<dbReference type="GO" id="GO:0005829">
    <property type="term" value="C:cytosol"/>
    <property type="evidence" value="ECO:0007669"/>
    <property type="project" value="TreeGrafter"/>
</dbReference>
<name>A0A3E4M8A7_9LACO</name>
<dbReference type="InterPro" id="IPR036452">
    <property type="entry name" value="Ribo_hydro-like"/>
</dbReference>
<evidence type="ECO:0000313" key="3">
    <source>
        <dbReference type="Proteomes" id="UP000260790"/>
    </source>
</evidence>
<keyword evidence="2" id="KW-0378">Hydrolase</keyword>
<dbReference type="SUPFAM" id="SSF53590">
    <property type="entry name" value="Nucleoside hydrolase"/>
    <property type="match status" value="1"/>
</dbReference>
<dbReference type="Gene3D" id="3.90.245.10">
    <property type="entry name" value="Ribonucleoside hydrolase-like"/>
    <property type="match status" value="1"/>
</dbReference>
<reference evidence="2 3" key="1">
    <citation type="submission" date="2018-08" db="EMBL/GenBank/DDBJ databases">
        <title>A genome reference for cultivated species of the human gut microbiota.</title>
        <authorList>
            <person name="Zou Y."/>
            <person name="Xue W."/>
            <person name="Luo G."/>
        </authorList>
    </citation>
    <scope>NUCLEOTIDE SEQUENCE [LARGE SCALE GENOMIC DNA]</scope>
    <source>
        <strain evidence="2 3">TF10-9AT</strain>
    </source>
</reference>
<sequence length="303" mass="33132">MTYRILMDCDPGIDDACALSCALTDPEISLELITTVAGNVAVDKTTKNALRLVEFFSKDVPVAAGARKPLLKQLEDASEVHGESGIDGYDFGEPSIKPFSDDAVSILKDKLLHSNVPLTIIATGSFTNLGLLLSLYPEVKPKIKEFILMGGSLAQGNMTSVAEFNVFTDPHAARIVFSSGIKTTMIGLDCTLFGRISDETKDKIKLLGKAGNMLASIIERDIDHDETGTAIHDLQTIFYLLHPEKFTAKKFWVDVVCEGPAIGATVADIRKAYHDKTNVNVCLDVDTDAFNKWFLEEVEKNMQ</sequence>
<dbReference type="NCBIfam" id="NF008036">
    <property type="entry name" value="PRK10768.1"/>
    <property type="match status" value="1"/>
</dbReference>
<dbReference type="AlphaFoldDB" id="A0A3E4M8A7"/>
<dbReference type="EMBL" id="QSQR01000007">
    <property type="protein sequence ID" value="RGK45971.1"/>
    <property type="molecule type" value="Genomic_DNA"/>
</dbReference>
<dbReference type="InterPro" id="IPR001910">
    <property type="entry name" value="Inosine/uridine_hydrolase_dom"/>
</dbReference>
<dbReference type="InterPro" id="IPR023186">
    <property type="entry name" value="IUNH"/>
</dbReference>
<dbReference type="GO" id="GO:0008477">
    <property type="term" value="F:purine nucleosidase activity"/>
    <property type="evidence" value="ECO:0007669"/>
    <property type="project" value="TreeGrafter"/>
</dbReference>